<evidence type="ECO:0000313" key="2">
    <source>
        <dbReference type="Proteomes" id="UP000663193"/>
    </source>
</evidence>
<dbReference type="AlphaFoldDB" id="A0A7U2HUB3"/>
<protein>
    <submittedName>
        <fullName evidence="1">Uncharacterized protein</fullName>
    </submittedName>
</protein>
<sequence>MLLDATQHFSALFSTVKPCPAVCATLVRCTRSLASPVMSPPRFDNKTLLISPSLQSIYFCPICPFKPSSSSSCCRVSQVL</sequence>
<evidence type="ECO:0000313" key="1">
    <source>
        <dbReference type="EMBL" id="QRC91033.1"/>
    </source>
</evidence>
<dbReference type="EMBL" id="CP069023">
    <property type="protein sequence ID" value="QRC91033.1"/>
    <property type="molecule type" value="Genomic_DNA"/>
</dbReference>
<organism evidence="1 2">
    <name type="scientific">Phaeosphaeria nodorum (strain SN15 / ATCC MYA-4574 / FGSC 10173)</name>
    <name type="common">Glume blotch fungus</name>
    <name type="synonym">Parastagonospora nodorum</name>
    <dbReference type="NCBI Taxonomy" id="321614"/>
    <lineage>
        <taxon>Eukaryota</taxon>
        <taxon>Fungi</taxon>
        <taxon>Dikarya</taxon>
        <taxon>Ascomycota</taxon>
        <taxon>Pezizomycotina</taxon>
        <taxon>Dothideomycetes</taxon>
        <taxon>Pleosporomycetidae</taxon>
        <taxon>Pleosporales</taxon>
        <taxon>Pleosporineae</taxon>
        <taxon>Phaeosphaeriaceae</taxon>
        <taxon>Parastagonospora</taxon>
    </lineage>
</organism>
<name>A0A7U2HUB3_PHANO</name>
<dbReference type="VEuPathDB" id="FungiDB:JI435_300310"/>
<gene>
    <name evidence="1" type="ORF">JI435_300310</name>
</gene>
<accession>A0A7U2HUB3</accession>
<reference evidence="2" key="1">
    <citation type="journal article" date="2021" name="BMC Genomics">
        <title>Chromosome-level genome assembly and manually-curated proteome of model necrotroph Parastagonospora nodorum Sn15 reveals a genome-wide trove of candidate effector homologs, and redundancy of virulence-related functions within an accessory chromosome.</title>
        <authorList>
            <person name="Bertazzoni S."/>
            <person name="Jones D.A.B."/>
            <person name="Phan H.T."/>
            <person name="Tan K.-C."/>
            <person name="Hane J.K."/>
        </authorList>
    </citation>
    <scope>NUCLEOTIDE SEQUENCE [LARGE SCALE GENOMIC DNA]</scope>
    <source>
        <strain evidence="2">SN15 / ATCC MYA-4574 / FGSC 10173)</strain>
    </source>
</reference>
<dbReference type="Proteomes" id="UP000663193">
    <property type="component" value="Chromosome 1"/>
</dbReference>
<proteinExistence type="predicted"/>
<keyword evidence="2" id="KW-1185">Reference proteome</keyword>